<dbReference type="KEGG" id="lpav:PLANPX_0256"/>
<evidence type="ECO:0000313" key="3">
    <source>
        <dbReference type="EMBL" id="BBO30644.1"/>
    </source>
</evidence>
<accession>A0A5K7X1W4</accession>
<sequence length="351" mass="37917">MSDENRRRITLVEVLVVACTLFLLAALLLPTTQPAVGAARRQACLNNLRQLAIAHAINATSRSAAFGGYLVPQVVFDDARGHDDAASPSSSELLVAWPTKLLPALDSQTLHEQIVGGDQSLDLDAPPRIDVFFCPSDPLVAPAAAALSYVVNSGMPDLAAASATQPSDLAANGVCHDQRPGRFGPQVGMRHIRDGQSYTILLSENIHRDPAGSTKQPGNTWLRPALGAANPEQWYGMVWVVDPQNPRSPRADLMERFNRDTRAGDEREQPYAASGTRFARPSSNHPGVFNVAFCGGNVKEISEDIDYAVYQQLMTPDGRKAAPADAPGQPFEKSLPNDQRFMNPPITDADF</sequence>
<dbReference type="Pfam" id="PF07596">
    <property type="entry name" value="SBP_bac_10"/>
    <property type="match status" value="1"/>
</dbReference>
<dbReference type="AlphaFoldDB" id="A0A5K7X1W4"/>
<feature type="domain" description="DUF1559" evidence="2">
    <location>
        <begin position="38"/>
        <end position="306"/>
    </location>
</feature>
<name>A0A5K7X1W4_9BACT</name>
<gene>
    <name evidence="3" type="ORF">PLANPX_0256</name>
</gene>
<dbReference type="InterPro" id="IPR011453">
    <property type="entry name" value="DUF1559"/>
</dbReference>
<evidence type="ECO:0000259" key="2">
    <source>
        <dbReference type="Pfam" id="PF07596"/>
    </source>
</evidence>
<protein>
    <recommendedName>
        <fullName evidence="2">DUF1559 domain-containing protein</fullName>
    </recommendedName>
</protein>
<dbReference type="InterPro" id="IPR045584">
    <property type="entry name" value="Pilin-like"/>
</dbReference>
<dbReference type="EMBL" id="AP021861">
    <property type="protein sequence ID" value="BBO30644.1"/>
    <property type="molecule type" value="Genomic_DNA"/>
</dbReference>
<reference evidence="4" key="1">
    <citation type="submission" date="2019-10" db="EMBL/GenBank/DDBJ databases">
        <title>Lacipirellula parvula gen. nov., sp. nov., representing a lineage of planctomycetes widespread in freshwater anoxic habitats, and description of the family Lacipirellulaceae.</title>
        <authorList>
            <person name="Dedysh S.N."/>
            <person name="Kulichevskaya I.S."/>
            <person name="Beletsky A.V."/>
            <person name="Rakitin A.L."/>
            <person name="Mardanov A.V."/>
            <person name="Ivanova A.A."/>
            <person name="Saltykova V.X."/>
            <person name="Rijpstra W.I.C."/>
            <person name="Sinninghe Damste J.S."/>
            <person name="Ravin N.V."/>
        </authorList>
    </citation>
    <scope>NUCLEOTIDE SEQUENCE [LARGE SCALE GENOMIC DNA]</scope>
    <source>
        <strain evidence="4">PX69</strain>
    </source>
</reference>
<evidence type="ECO:0000313" key="4">
    <source>
        <dbReference type="Proteomes" id="UP000326837"/>
    </source>
</evidence>
<dbReference type="RefSeq" id="WP_152096950.1">
    <property type="nucleotide sequence ID" value="NZ_AP021861.1"/>
</dbReference>
<dbReference type="Proteomes" id="UP000326837">
    <property type="component" value="Chromosome"/>
</dbReference>
<dbReference type="PANTHER" id="PTHR30093">
    <property type="entry name" value="GENERAL SECRETION PATHWAY PROTEIN G"/>
    <property type="match status" value="1"/>
</dbReference>
<keyword evidence="4" id="KW-1185">Reference proteome</keyword>
<dbReference type="SUPFAM" id="SSF54523">
    <property type="entry name" value="Pili subunits"/>
    <property type="match status" value="1"/>
</dbReference>
<organism evidence="3 4">
    <name type="scientific">Lacipirellula parvula</name>
    <dbReference type="NCBI Taxonomy" id="2650471"/>
    <lineage>
        <taxon>Bacteria</taxon>
        <taxon>Pseudomonadati</taxon>
        <taxon>Planctomycetota</taxon>
        <taxon>Planctomycetia</taxon>
        <taxon>Pirellulales</taxon>
        <taxon>Lacipirellulaceae</taxon>
        <taxon>Lacipirellula</taxon>
    </lineage>
</organism>
<evidence type="ECO:0000256" key="1">
    <source>
        <dbReference type="SAM" id="MobiDB-lite"/>
    </source>
</evidence>
<feature type="region of interest" description="Disordered" evidence="1">
    <location>
        <begin position="318"/>
        <end position="351"/>
    </location>
</feature>
<dbReference type="PANTHER" id="PTHR30093:SF2">
    <property type="entry name" value="TYPE II SECRETION SYSTEM PROTEIN H"/>
    <property type="match status" value="1"/>
</dbReference>
<proteinExistence type="predicted"/>